<evidence type="ECO:0000256" key="3">
    <source>
        <dbReference type="ARBA" id="ARBA00022692"/>
    </source>
</evidence>
<feature type="transmembrane region" description="Helical" evidence="6">
    <location>
        <begin position="83"/>
        <end position="108"/>
    </location>
</feature>
<proteinExistence type="predicted"/>
<name>A0ABV0EIP8_9BURK</name>
<comment type="caution">
    <text evidence="7">The sequence shown here is derived from an EMBL/GenBank/DDBJ whole genome shotgun (WGS) entry which is preliminary data.</text>
</comment>
<reference evidence="7 8" key="1">
    <citation type="submission" date="2024-02" db="EMBL/GenBank/DDBJ databases">
        <title>New thermophilic sulfur-oxidizing bacteria from a hot springs of the Uzon caldera (Kamchatka, Russia).</title>
        <authorList>
            <person name="Dukat A.M."/>
            <person name="Elcheninov A.G."/>
            <person name="Frolov E.N."/>
        </authorList>
    </citation>
    <scope>NUCLEOTIDE SEQUENCE [LARGE SCALE GENOMIC DNA]</scope>
    <source>
        <strain evidence="7 8">AK1</strain>
    </source>
</reference>
<evidence type="ECO:0000256" key="4">
    <source>
        <dbReference type="ARBA" id="ARBA00022989"/>
    </source>
</evidence>
<feature type="transmembrane region" description="Helical" evidence="6">
    <location>
        <begin position="31"/>
        <end position="46"/>
    </location>
</feature>
<dbReference type="RefSeq" id="WP_347308500.1">
    <property type="nucleotide sequence ID" value="NZ_JBAJEX010000007.1"/>
</dbReference>
<dbReference type="PANTHER" id="PTHR33931:SF2">
    <property type="entry name" value="HOLIN-LIKE PROTEIN CIDA"/>
    <property type="match status" value="1"/>
</dbReference>
<comment type="subcellular location">
    <subcellularLocation>
        <location evidence="1">Cell membrane</location>
        <topology evidence="1">Multi-pass membrane protein</topology>
    </subcellularLocation>
</comment>
<dbReference type="InterPro" id="IPR005538">
    <property type="entry name" value="LrgA/CidA"/>
</dbReference>
<evidence type="ECO:0000256" key="1">
    <source>
        <dbReference type="ARBA" id="ARBA00004651"/>
    </source>
</evidence>
<accession>A0ABV0EIP8</accession>
<keyword evidence="4 6" id="KW-1133">Transmembrane helix</keyword>
<dbReference type="Proteomes" id="UP001482231">
    <property type="component" value="Unassembled WGS sequence"/>
</dbReference>
<organism evidence="7 8">
    <name type="scientific">Thiobacter aerophilum</name>
    <dbReference type="NCBI Taxonomy" id="3121275"/>
    <lineage>
        <taxon>Bacteria</taxon>
        <taxon>Pseudomonadati</taxon>
        <taxon>Pseudomonadota</taxon>
        <taxon>Betaproteobacteria</taxon>
        <taxon>Burkholderiales</taxon>
        <taxon>Thiobacteraceae</taxon>
        <taxon>Thiobacter</taxon>
    </lineage>
</organism>
<dbReference type="PANTHER" id="PTHR33931">
    <property type="entry name" value="HOLIN-LIKE PROTEIN CIDA-RELATED"/>
    <property type="match status" value="1"/>
</dbReference>
<feature type="transmembrane region" description="Helical" evidence="6">
    <location>
        <begin position="58"/>
        <end position="77"/>
    </location>
</feature>
<sequence>MLGALTLLLLFQLAGEVLVQALALPVPGPVVGMALLLTMLVLRGGVPQPLSDTANGVLSHLSILFVPGGVGVMLYLPRLREEWLPIVASLVLGTLLTLTATALVLRALHRRQQDKEPRP</sequence>
<evidence type="ECO:0000313" key="7">
    <source>
        <dbReference type="EMBL" id="MEO1767388.1"/>
    </source>
</evidence>
<evidence type="ECO:0000313" key="8">
    <source>
        <dbReference type="Proteomes" id="UP001482231"/>
    </source>
</evidence>
<dbReference type="EMBL" id="JBAJEX010000007">
    <property type="protein sequence ID" value="MEO1767388.1"/>
    <property type="molecule type" value="Genomic_DNA"/>
</dbReference>
<keyword evidence="5 6" id="KW-0472">Membrane</keyword>
<evidence type="ECO:0000256" key="2">
    <source>
        <dbReference type="ARBA" id="ARBA00022475"/>
    </source>
</evidence>
<gene>
    <name evidence="7" type="ORF">V6E02_09200</name>
</gene>
<evidence type="ECO:0000256" key="5">
    <source>
        <dbReference type="ARBA" id="ARBA00023136"/>
    </source>
</evidence>
<evidence type="ECO:0000256" key="6">
    <source>
        <dbReference type="SAM" id="Phobius"/>
    </source>
</evidence>
<dbReference type="Pfam" id="PF03788">
    <property type="entry name" value="LrgA"/>
    <property type="match status" value="1"/>
</dbReference>
<keyword evidence="3 6" id="KW-0812">Transmembrane</keyword>
<keyword evidence="2" id="KW-1003">Cell membrane</keyword>
<protein>
    <submittedName>
        <fullName evidence="7">CidA/LrgA family protein</fullName>
    </submittedName>
</protein>
<keyword evidence="8" id="KW-1185">Reference proteome</keyword>